<dbReference type="SUPFAM" id="SSF53850">
    <property type="entry name" value="Periplasmic binding protein-like II"/>
    <property type="match status" value="1"/>
</dbReference>
<dbReference type="Proteomes" id="UP000886723">
    <property type="component" value="Unassembled WGS sequence"/>
</dbReference>
<reference evidence="6" key="2">
    <citation type="journal article" date="2021" name="PeerJ">
        <title>Extensive microbial diversity within the chicken gut microbiome revealed by metagenomics and culture.</title>
        <authorList>
            <person name="Gilroy R."/>
            <person name="Ravi A."/>
            <person name="Getino M."/>
            <person name="Pursley I."/>
            <person name="Horton D.L."/>
            <person name="Alikhan N.F."/>
            <person name="Baker D."/>
            <person name="Gharbi K."/>
            <person name="Hall N."/>
            <person name="Watson M."/>
            <person name="Adriaenssens E.M."/>
            <person name="Foster-Nyarko E."/>
            <person name="Jarju S."/>
            <person name="Secka A."/>
            <person name="Antonio M."/>
            <person name="Oren A."/>
            <person name="Chaudhuri R.R."/>
            <person name="La Ragione R."/>
            <person name="Hildebrand F."/>
            <person name="Pallen M.J."/>
        </authorList>
    </citation>
    <scope>NUCLEOTIDE SEQUENCE</scope>
    <source>
        <strain evidence="6">ChiBcec2-4451</strain>
    </source>
</reference>
<dbReference type="GO" id="GO:0032993">
    <property type="term" value="C:protein-DNA complex"/>
    <property type="evidence" value="ECO:0007669"/>
    <property type="project" value="TreeGrafter"/>
</dbReference>
<dbReference type="Gene3D" id="1.10.10.10">
    <property type="entry name" value="Winged helix-like DNA-binding domain superfamily/Winged helix DNA-binding domain"/>
    <property type="match status" value="1"/>
</dbReference>
<dbReference type="InterPro" id="IPR005119">
    <property type="entry name" value="LysR_subst-bd"/>
</dbReference>
<name>A0A9D1NX84_9FIRM</name>
<comment type="similarity">
    <text evidence="1">Belongs to the LysR transcriptional regulatory family.</text>
</comment>
<evidence type="ECO:0000256" key="1">
    <source>
        <dbReference type="ARBA" id="ARBA00009437"/>
    </source>
</evidence>
<dbReference type="PANTHER" id="PTHR30346">
    <property type="entry name" value="TRANSCRIPTIONAL DUAL REGULATOR HCAR-RELATED"/>
    <property type="match status" value="1"/>
</dbReference>
<reference evidence="6" key="1">
    <citation type="submission" date="2020-10" db="EMBL/GenBank/DDBJ databases">
        <authorList>
            <person name="Gilroy R."/>
        </authorList>
    </citation>
    <scope>NUCLEOTIDE SEQUENCE</scope>
    <source>
        <strain evidence="6">ChiBcec2-4451</strain>
    </source>
</reference>
<dbReference type="InterPro" id="IPR000847">
    <property type="entry name" value="LysR_HTH_N"/>
</dbReference>
<dbReference type="SUPFAM" id="SSF46785">
    <property type="entry name" value="Winged helix' DNA-binding domain"/>
    <property type="match status" value="1"/>
</dbReference>
<gene>
    <name evidence="6" type="ORF">IAA63_12265</name>
</gene>
<evidence type="ECO:0000256" key="2">
    <source>
        <dbReference type="ARBA" id="ARBA00023015"/>
    </source>
</evidence>
<sequence length="293" mass="32961">MTLLQLQYFDTVCQAGTVSGAAGMLHIAQPSLSVALKNLEEELGLELFARRGRGLELTAAGSRLLPYARKVLADAERFRLEAAWQKEQDKNRLRLSYVDVVEDQVPGWIRKIQEKEGQRQLLVDTQSASTGEILRDLKEGRCDLGIVSEKEEEGELHFQLLEEMEYMAAVYERHPLASKESIFLEEISRDPFVAYEKSSMAGKLLDPLLAALGFSPRIRYRASTEDAILAFVREGFGVSVLACRPCRVPSGIRMLKLPQITAKRRFYLAVAKGSRFRETHSESILRALTDLEG</sequence>
<evidence type="ECO:0000256" key="3">
    <source>
        <dbReference type="ARBA" id="ARBA00023125"/>
    </source>
</evidence>
<dbReference type="Pfam" id="PF00126">
    <property type="entry name" value="HTH_1"/>
    <property type="match status" value="1"/>
</dbReference>
<dbReference type="FunFam" id="1.10.10.10:FF:000001">
    <property type="entry name" value="LysR family transcriptional regulator"/>
    <property type="match status" value="1"/>
</dbReference>
<dbReference type="EMBL" id="DVON01000260">
    <property type="protein sequence ID" value="HIV13893.1"/>
    <property type="molecule type" value="Genomic_DNA"/>
</dbReference>
<dbReference type="GO" id="GO:0003677">
    <property type="term" value="F:DNA binding"/>
    <property type="evidence" value="ECO:0007669"/>
    <property type="project" value="UniProtKB-KW"/>
</dbReference>
<dbReference type="PRINTS" id="PR00039">
    <property type="entry name" value="HTHLYSR"/>
</dbReference>
<accession>A0A9D1NX84</accession>
<evidence type="ECO:0000256" key="4">
    <source>
        <dbReference type="ARBA" id="ARBA00023163"/>
    </source>
</evidence>
<comment type="caution">
    <text evidence="6">The sequence shown here is derived from an EMBL/GenBank/DDBJ whole genome shotgun (WGS) entry which is preliminary data.</text>
</comment>
<evidence type="ECO:0000259" key="5">
    <source>
        <dbReference type="PROSITE" id="PS50931"/>
    </source>
</evidence>
<organism evidence="6 7">
    <name type="scientific">Candidatus Pullilachnospira stercoravium</name>
    <dbReference type="NCBI Taxonomy" id="2840913"/>
    <lineage>
        <taxon>Bacteria</taxon>
        <taxon>Bacillati</taxon>
        <taxon>Bacillota</taxon>
        <taxon>Clostridia</taxon>
        <taxon>Lachnospirales</taxon>
        <taxon>Lachnospiraceae</taxon>
        <taxon>Lachnospiraceae incertae sedis</taxon>
        <taxon>Candidatus Pullilachnospira</taxon>
    </lineage>
</organism>
<dbReference type="InterPro" id="IPR036388">
    <property type="entry name" value="WH-like_DNA-bd_sf"/>
</dbReference>
<evidence type="ECO:0000313" key="7">
    <source>
        <dbReference type="Proteomes" id="UP000886723"/>
    </source>
</evidence>
<evidence type="ECO:0000313" key="6">
    <source>
        <dbReference type="EMBL" id="HIV13893.1"/>
    </source>
</evidence>
<dbReference type="PROSITE" id="PS50931">
    <property type="entry name" value="HTH_LYSR"/>
    <property type="match status" value="1"/>
</dbReference>
<dbReference type="InterPro" id="IPR036390">
    <property type="entry name" value="WH_DNA-bd_sf"/>
</dbReference>
<dbReference type="Pfam" id="PF03466">
    <property type="entry name" value="LysR_substrate"/>
    <property type="match status" value="1"/>
</dbReference>
<protein>
    <submittedName>
        <fullName evidence="6">LysR family transcriptional regulator</fullName>
    </submittedName>
</protein>
<proteinExistence type="inferred from homology"/>
<keyword evidence="4" id="KW-0804">Transcription</keyword>
<keyword evidence="2" id="KW-0805">Transcription regulation</keyword>
<dbReference type="AlphaFoldDB" id="A0A9D1NX84"/>
<dbReference type="GO" id="GO:0003700">
    <property type="term" value="F:DNA-binding transcription factor activity"/>
    <property type="evidence" value="ECO:0007669"/>
    <property type="project" value="InterPro"/>
</dbReference>
<dbReference type="PANTHER" id="PTHR30346:SF28">
    <property type="entry name" value="HTH-TYPE TRANSCRIPTIONAL REGULATOR CYNR"/>
    <property type="match status" value="1"/>
</dbReference>
<keyword evidence="3" id="KW-0238">DNA-binding</keyword>
<feature type="domain" description="HTH lysR-type" evidence="5">
    <location>
        <begin position="1"/>
        <end position="58"/>
    </location>
</feature>
<dbReference type="Gene3D" id="3.40.190.290">
    <property type="match status" value="1"/>
</dbReference>